<dbReference type="GO" id="GO:0031048">
    <property type="term" value="P:regulatory ncRNA-mediated heterochromatin formation"/>
    <property type="evidence" value="ECO:0007669"/>
    <property type="project" value="TreeGrafter"/>
</dbReference>
<accession>A0A0B1RX63</accession>
<dbReference type="EMBL" id="KN612381">
    <property type="protein sequence ID" value="KHJ75807.1"/>
    <property type="molecule type" value="Genomic_DNA"/>
</dbReference>
<gene>
    <name evidence="6" type="ORF">OESDEN_24576</name>
</gene>
<dbReference type="InterPro" id="IPR045055">
    <property type="entry name" value="DNA2/NAM7-like"/>
</dbReference>
<dbReference type="Gene3D" id="3.40.50.300">
    <property type="entry name" value="P-loop containing nucleotide triphosphate hydrolases"/>
    <property type="match status" value="1"/>
</dbReference>
<dbReference type="InterPro" id="IPR027417">
    <property type="entry name" value="P-loop_NTPase"/>
</dbReference>
<evidence type="ECO:0000256" key="1">
    <source>
        <dbReference type="ARBA" id="ARBA00022741"/>
    </source>
</evidence>
<dbReference type="AlphaFoldDB" id="A0A0B1RX63"/>
<dbReference type="GO" id="GO:0004386">
    <property type="term" value="F:helicase activity"/>
    <property type="evidence" value="ECO:0007669"/>
    <property type="project" value="UniProtKB-KW"/>
</dbReference>
<dbReference type="OrthoDB" id="2423195at2759"/>
<dbReference type="GO" id="GO:0005694">
    <property type="term" value="C:chromosome"/>
    <property type="evidence" value="ECO:0007669"/>
    <property type="project" value="UniProtKB-ARBA"/>
</dbReference>
<dbReference type="FunFam" id="3.40.50.300:FF:000326">
    <property type="entry name" value="P-loop containing nucleoside triphosphate hydrolase"/>
    <property type="match status" value="1"/>
</dbReference>
<keyword evidence="4" id="KW-0067">ATP-binding</keyword>
<name>A0A0B1RX63_OESDE</name>
<keyword evidence="2" id="KW-0378">Hydrolase</keyword>
<evidence type="ECO:0000313" key="6">
    <source>
        <dbReference type="EMBL" id="KHJ75807.1"/>
    </source>
</evidence>
<dbReference type="Proteomes" id="UP000053660">
    <property type="component" value="Unassembled WGS sequence"/>
</dbReference>
<dbReference type="GO" id="GO:0016787">
    <property type="term" value="F:hydrolase activity"/>
    <property type="evidence" value="ECO:0007669"/>
    <property type="project" value="UniProtKB-KW"/>
</dbReference>
<evidence type="ECO:0000313" key="7">
    <source>
        <dbReference type="Proteomes" id="UP000053660"/>
    </source>
</evidence>
<proteinExistence type="predicted"/>
<protein>
    <recommendedName>
        <fullName evidence="5">DNA2/NAM7 helicase-like C-terminal domain-containing protein</fullName>
    </recommendedName>
</protein>
<dbReference type="PANTHER" id="PTHR10887">
    <property type="entry name" value="DNA2/NAM7 HELICASE FAMILY"/>
    <property type="match status" value="1"/>
</dbReference>
<organism evidence="6 7">
    <name type="scientific">Oesophagostomum dentatum</name>
    <name type="common">Nodular worm</name>
    <dbReference type="NCBI Taxonomy" id="61180"/>
    <lineage>
        <taxon>Eukaryota</taxon>
        <taxon>Metazoa</taxon>
        <taxon>Ecdysozoa</taxon>
        <taxon>Nematoda</taxon>
        <taxon>Chromadorea</taxon>
        <taxon>Rhabditida</taxon>
        <taxon>Rhabditina</taxon>
        <taxon>Rhabditomorpha</taxon>
        <taxon>Strongyloidea</taxon>
        <taxon>Strongylidae</taxon>
        <taxon>Oesophagostomum</taxon>
    </lineage>
</organism>
<dbReference type="InterPro" id="IPR047187">
    <property type="entry name" value="SF1_C_Upf1"/>
</dbReference>
<dbReference type="PANTHER" id="PTHR10887:SF341">
    <property type="entry name" value="NFX1-TYPE ZINC FINGER-CONTAINING PROTEIN 1"/>
    <property type="match status" value="1"/>
</dbReference>
<sequence>MFERLVMNGFPYTTLKVQHRMNTDITKNIVRPYFYPDIIDSESVMWYPPVPGMDKSCFFWVHEVRESTTSDALSRWNDHEAKMIIGLISYLKKQGIGFEEITVLAAYSAQTTLLREAVAKTFSISDPNKTVSVQTVDSFQGKENRIVIVSLVRSEMEGIGFLATKNRITVALTRAKHGMYVVANFGYLSECSSFWNKICNTMFENNLISSVLKIKCQSHGNVQEIIDPNDFDEKSPEGGCQEICGAALSCGHTCPRRCHPIDDHLSYRCLQPCMKKCKEERFRHQCQRLCSEVKDLLDLS</sequence>
<evidence type="ECO:0000256" key="3">
    <source>
        <dbReference type="ARBA" id="ARBA00022806"/>
    </source>
</evidence>
<keyword evidence="7" id="KW-1185">Reference proteome</keyword>
<keyword evidence="1" id="KW-0547">Nucleotide-binding</keyword>
<dbReference type="CDD" id="cd18808">
    <property type="entry name" value="SF1_C_Upf1"/>
    <property type="match status" value="1"/>
</dbReference>
<evidence type="ECO:0000259" key="5">
    <source>
        <dbReference type="Pfam" id="PF13087"/>
    </source>
</evidence>
<dbReference type="GO" id="GO:0031380">
    <property type="term" value="C:nuclear RNA-directed RNA polymerase complex"/>
    <property type="evidence" value="ECO:0007669"/>
    <property type="project" value="TreeGrafter"/>
</dbReference>
<feature type="domain" description="DNA2/NAM7 helicase-like C-terminal" evidence="5">
    <location>
        <begin position="1"/>
        <end position="184"/>
    </location>
</feature>
<dbReference type="GO" id="GO:0005524">
    <property type="term" value="F:ATP binding"/>
    <property type="evidence" value="ECO:0007669"/>
    <property type="project" value="UniProtKB-KW"/>
</dbReference>
<reference evidence="6 7" key="1">
    <citation type="submission" date="2014-03" db="EMBL/GenBank/DDBJ databases">
        <title>Draft genome of the hookworm Oesophagostomum dentatum.</title>
        <authorList>
            <person name="Mitreva M."/>
        </authorList>
    </citation>
    <scope>NUCLEOTIDE SEQUENCE [LARGE SCALE GENOMIC DNA]</scope>
    <source>
        <strain evidence="6 7">OD-Hann</strain>
    </source>
</reference>
<dbReference type="CDD" id="cd06008">
    <property type="entry name" value="NF-X1-zinc-finger"/>
    <property type="match status" value="1"/>
</dbReference>
<evidence type="ECO:0000256" key="2">
    <source>
        <dbReference type="ARBA" id="ARBA00022801"/>
    </source>
</evidence>
<keyword evidence="3" id="KW-0347">Helicase</keyword>
<evidence type="ECO:0000256" key="4">
    <source>
        <dbReference type="ARBA" id="ARBA00022840"/>
    </source>
</evidence>
<dbReference type="InterPro" id="IPR041679">
    <property type="entry name" value="DNA2/NAM7-like_C"/>
</dbReference>
<dbReference type="Pfam" id="PF13087">
    <property type="entry name" value="AAA_12"/>
    <property type="match status" value="1"/>
</dbReference>
<dbReference type="SUPFAM" id="SSF52540">
    <property type="entry name" value="P-loop containing nucleoside triphosphate hydrolases"/>
    <property type="match status" value="1"/>
</dbReference>